<keyword evidence="1" id="KW-1133">Transmembrane helix</keyword>
<evidence type="ECO:0000313" key="2">
    <source>
        <dbReference type="EMBL" id="TMQ59509.1"/>
    </source>
</evidence>
<evidence type="ECO:0000256" key="1">
    <source>
        <dbReference type="SAM" id="Phobius"/>
    </source>
</evidence>
<feature type="transmembrane region" description="Helical" evidence="1">
    <location>
        <begin position="50"/>
        <end position="66"/>
    </location>
</feature>
<organism evidence="2 3">
    <name type="scientific">Eiseniibacteriota bacterium</name>
    <dbReference type="NCBI Taxonomy" id="2212470"/>
    <lineage>
        <taxon>Bacteria</taxon>
        <taxon>Candidatus Eiseniibacteriota</taxon>
    </lineage>
</organism>
<sequence length="179" mass="19105">MRSATSWLRSALLVTGLALLALQTPPPWGALWLVVPAAVAASLLACWRFGIWGLVAPVAMLGAAMFREGGLGLWAWWIPTCALSGAWMGLREEGEGTTGGQRAWMLIPVLLLAAGLPWLLRYPQFVGDVDRELKASDAELVMLVGRLGSEGGQLAALERAVSENAALRTRLLPHVVPTA</sequence>
<gene>
    <name evidence="2" type="ORF">E6K72_01625</name>
</gene>
<dbReference type="EMBL" id="VBOS01000046">
    <property type="protein sequence ID" value="TMQ59509.1"/>
    <property type="molecule type" value="Genomic_DNA"/>
</dbReference>
<feature type="non-terminal residue" evidence="2">
    <location>
        <position position="179"/>
    </location>
</feature>
<dbReference type="AlphaFoldDB" id="A0A538T7B4"/>
<proteinExistence type="predicted"/>
<protein>
    <submittedName>
        <fullName evidence="2">Uncharacterized protein</fullName>
    </submittedName>
</protein>
<keyword evidence="1" id="KW-0812">Transmembrane</keyword>
<feature type="transmembrane region" description="Helical" evidence="1">
    <location>
        <begin position="102"/>
        <end position="120"/>
    </location>
</feature>
<dbReference type="Proteomes" id="UP000317716">
    <property type="component" value="Unassembled WGS sequence"/>
</dbReference>
<feature type="transmembrane region" description="Helical" evidence="1">
    <location>
        <begin position="73"/>
        <end position="90"/>
    </location>
</feature>
<keyword evidence="1" id="KW-0472">Membrane</keyword>
<comment type="caution">
    <text evidence="2">The sequence shown here is derived from an EMBL/GenBank/DDBJ whole genome shotgun (WGS) entry which is preliminary data.</text>
</comment>
<name>A0A538T7B4_UNCEI</name>
<accession>A0A538T7B4</accession>
<evidence type="ECO:0000313" key="3">
    <source>
        <dbReference type="Proteomes" id="UP000317716"/>
    </source>
</evidence>
<reference evidence="2 3" key="1">
    <citation type="journal article" date="2019" name="Nat. Microbiol.">
        <title>Mediterranean grassland soil C-N compound turnover is dependent on rainfall and depth, and is mediated by genomically divergent microorganisms.</title>
        <authorList>
            <person name="Diamond S."/>
            <person name="Andeer P.F."/>
            <person name="Li Z."/>
            <person name="Crits-Christoph A."/>
            <person name="Burstein D."/>
            <person name="Anantharaman K."/>
            <person name="Lane K.R."/>
            <person name="Thomas B.C."/>
            <person name="Pan C."/>
            <person name="Northen T.R."/>
            <person name="Banfield J.F."/>
        </authorList>
    </citation>
    <scope>NUCLEOTIDE SEQUENCE [LARGE SCALE GENOMIC DNA]</scope>
    <source>
        <strain evidence="2">WS_2</strain>
    </source>
</reference>